<protein>
    <submittedName>
        <fullName evidence="2">Metallophosphoesterase</fullName>
    </submittedName>
</protein>
<organism evidence="2 3">
    <name type="scientific">Intestinibaculum porci</name>
    <dbReference type="NCBI Taxonomy" id="2487118"/>
    <lineage>
        <taxon>Bacteria</taxon>
        <taxon>Bacillati</taxon>
        <taxon>Bacillota</taxon>
        <taxon>Erysipelotrichia</taxon>
        <taxon>Erysipelotrichales</taxon>
        <taxon>Erysipelotrichaceae</taxon>
        <taxon>Intestinibaculum</taxon>
    </lineage>
</organism>
<evidence type="ECO:0000313" key="3">
    <source>
        <dbReference type="Proteomes" id="UP000268059"/>
    </source>
</evidence>
<dbReference type="InterPro" id="IPR029052">
    <property type="entry name" value="Metallo-depent_PP-like"/>
</dbReference>
<dbReference type="SUPFAM" id="SSF56300">
    <property type="entry name" value="Metallo-dependent phosphatases"/>
    <property type="match status" value="1"/>
</dbReference>
<dbReference type="EMBL" id="AP019309">
    <property type="protein sequence ID" value="BBH27673.1"/>
    <property type="molecule type" value="Genomic_DNA"/>
</dbReference>
<dbReference type="InParanoid" id="A0A3G9JRQ5"/>
<dbReference type="InterPro" id="IPR051158">
    <property type="entry name" value="Metallophosphoesterase_sf"/>
</dbReference>
<gene>
    <name evidence="2" type="ORF">SG0102_26070</name>
</gene>
<evidence type="ECO:0000256" key="1">
    <source>
        <dbReference type="SAM" id="Phobius"/>
    </source>
</evidence>
<dbReference type="RefSeq" id="WP_125120376.1">
    <property type="nucleotide sequence ID" value="NZ_AP019309.1"/>
</dbReference>
<dbReference type="FunCoup" id="A0A3G9JRQ5">
    <property type="interactions" value="122"/>
</dbReference>
<proteinExistence type="predicted"/>
<dbReference type="Proteomes" id="UP000268059">
    <property type="component" value="Chromosome"/>
</dbReference>
<keyword evidence="1" id="KW-0812">Transmembrane</keyword>
<dbReference type="OrthoDB" id="9780884at2"/>
<sequence>MARKFKLRKRVYVLFAGIIALILVINVIYVAAFSKTAYTFSQENVASTSIPKDFDGFKVAMISDVHLKTEADLTRLTQILKELSTKDIDLALFGGDLYYSKIFSSEKTIQALKSVEAPYGKFAVLGDEDESQGKEVTALLNDGGFEVLNNEERPIYYKDKEIDLYGLSTTPQTSLLHSANYSIVLTHYPDSFTTIAGHTSLQLSGHSGGGYLTFPLIGSLIKVKHAKTYTHGTYTKKKSTLLISNGVAPSPLYPYKFGAKNEVQIITFTYGH</sequence>
<dbReference type="KEGG" id="ebm:SG0102_26070"/>
<keyword evidence="3" id="KW-1185">Reference proteome</keyword>
<dbReference type="PANTHER" id="PTHR31302:SF0">
    <property type="entry name" value="TRANSMEMBRANE PROTEIN WITH METALLOPHOSPHOESTERASE DOMAIN"/>
    <property type="match status" value="1"/>
</dbReference>
<evidence type="ECO:0000313" key="2">
    <source>
        <dbReference type="EMBL" id="BBH27673.1"/>
    </source>
</evidence>
<keyword evidence="1" id="KW-0472">Membrane</keyword>
<dbReference type="AlphaFoldDB" id="A0A3G9JRQ5"/>
<reference evidence="2 3" key="1">
    <citation type="submission" date="2018-11" db="EMBL/GenBank/DDBJ databases">
        <title>Novel Erysipelotrichaceae bacterium isolated from small intestine of a swine.</title>
        <authorList>
            <person name="Kim J.S."/>
            <person name="Choe H."/>
            <person name="Lee Y.R."/>
            <person name="Kim K.M."/>
            <person name="Park D.S."/>
        </authorList>
    </citation>
    <scope>NUCLEOTIDE SEQUENCE [LARGE SCALE GENOMIC DNA]</scope>
    <source>
        <strain evidence="2 3">SG0102</strain>
    </source>
</reference>
<dbReference type="PANTHER" id="PTHR31302">
    <property type="entry name" value="TRANSMEMBRANE PROTEIN WITH METALLOPHOSPHOESTERASE DOMAIN-RELATED"/>
    <property type="match status" value="1"/>
</dbReference>
<name>A0A3G9JRQ5_9FIRM</name>
<dbReference type="Gene3D" id="3.60.21.10">
    <property type="match status" value="1"/>
</dbReference>
<accession>A0A3G9JRQ5</accession>
<keyword evidence="1" id="KW-1133">Transmembrane helix</keyword>
<feature type="transmembrane region" description="Helical" evidence="1">
    <location>
        <begin position="12"/>
        <end position="32"/>
    </location>
</feature>